<dbReference type="PRINTS" id="PR00811">
    <property type="entry name" value="BCTERIALGSPD"/>
</dbReference>
<dbReference type="InterPro" id="IPR038591">
    <property type="entry name" value="NolW-like_sf"/>
</dbReference>
<feature type="chain" id="PRO_5045333917" evidence="12">
    <location>
        <begin position="24"/>
        <end position="686"/>
    </location>
</feature>
<feature type="domain" description="GspD-like N0" evidence="15">
    <location>
        <begin position="34"/>
        <end position="103"/>
    </location>
</feature>
<evidence type="ECO:0000256" key="12">
    <source>
        <dbReference type="SAM" id="SignalP"/>
    </source>
</evidence>
<feature type="domain" description="Type II/III secretion system secretin-like" evidence="13">
    <location>
        <begin position="475"/>
        <end position="640"/>
    </location>
</feature>
<evidence type="ECO:0000256" key="7">
    <source>
        <dbReference type="ARBA" id="ARBA00022927"/>
    </source>
</evidence>
<keyword evidence="5" id="KW-0812">Transmembrane</keyword>
<protein>
    <submittedName>
        <fullName evidence="16">Type II secretion system secretin GspD</fullName>
    </submittedName>
</protein>
<reference evidence="16 17" key="1">
    <citation type="submission" date="2023-12" db="EMBL/GenBank/DDBJ databases">
        <title>Gut-associated functions are favored during microbiome assembly across C. elegans life.</title>
        <authorList>
            <person name="Zimmermann J."/>
        </authorList>
    </citation>
    <scope>NUCLEOTIDE SEQUENCE [LARGE SCALE GENOMIC DNA]</scope>
    <source>
        <strain evidence="16 17">JUb134</strain>
    </source>
</reference>
<dbReference type="InterPro" id="IPR013356">
    <property type="entry name" value="T2SS_GspD"/>
</dbReference>
<evidence type="ECO:0000313" key="16">
    <source>
        <dbReference type="EMBL" id="MEJ5093000.1"/>
    </source>
</evidence>
<dbReference type="InterPro" id="IPR004846">
    <property type="entry name" value="T2SS/T3SS_dom"/>
</dbReference>
<keyword evidence="8" id="KW-0472">Membrane</keyword>
<feature type="compositionally biased region" description="Gly residues" evidence="11">
    <location>
        <begin position="332"/>
        <end position="341"/>
    </location>
</feature>
<proteinExistence type="inferred from homology"/>
<dbReference type="Pfam" id="PF00263">
    <property type="entry name" value="Secretin"/>
    <property type="match status" value="1"/>
</dbReference>
<keyword evidence="17" id="KW-1185">Reference proteome</keyword>
<evidence type="ECO:0000259" key="15">
    <source>
        <dbReference type="Pfam" id="PF21305"/>
    </source>
</evidence>
<evidence type="ECO:0000256" key="8">
    <source>
        <dbReference type="ARBA" id="ARBA00023136"/>
    </source>
</evidence>
<keyword evidence="9" id="KW-0998">Cell outer membrane</keyword>
<gene>
    <name evidence="16" type="primary">gspD</name>
    <name evidence="16" type="ORF">WH159_00310</name>
</gene>
<keyword evidence="4" id="KW-1134">Transmembrane beta strand</keyword>
<evidence type="ECO:0000256" key="4">
    <source>
        <dbReference type="ARBA" id="ARBA00022452"/>
    </source>
</evidence>
<sequence length="686" mass="70414">MPHPIRIPLLALCLAATALQPLAAQTAPAGDIVVNMRGVEIADVAEQISRLTGRTLILDPTVKGQVTVTSAEPLSPAGVWELFQSVLRANGFAAVRSGGAWRIVPAANAVRDGGVRGGGGQALVTRMVRLANVPSADAARIVRPLVASFGSVEPLSAPNAIVVTDYADNVARIEALARSLDGGGGSSFATIPLQNGNASDVAQAMQGVLGDAAGGTGARVAADPRSNTIVVRGTPAAVAEARRIAQALDAPGGATPVTRVFRLNHADAEAVTEVLRGILGQEASASNPVARSLSSRPRAGSGAQSPTAALSSLISGNAAAQAAAAGSTTAGLSGGSSGGAMGEQAPTPQGFSTPDLTVQPAPDINALVVRGTPTAVAQIDRLIPDLDVRRPQVLIEAAIAEIVGDDAERLAVQLGTSGAALTSVTGAGTSFSTPTGVTPLSAILQTLGVPAGKLLGEGLTANIGIGNDFSILVQALGTSSKANLLSTPQITTLDNKMGEIVVAQEVPFITGSILTDTTNANPYTSIERRDVGITLRVLPRINAGDTIRLEVAQEASSISPTQLQAASDIITNKRMINTTVLAENGQTIVLGGLTADDYNRLKSQVPILGDIPVLGELFKSRQEQRTKRTLFIFLKPTILRDGATAAAETQARYDRLRGDEAQLGEKRSLLLDPPRPRLSVEIDGIY</sequence>
<comment type="caution">
    <text evidence="16">The sequence shown here is derived from an EMBL/GenBank/DDBJ whole genome shotgun (WGS) entry which is preliminary data.</text>
</comment>
<keyword evidence="6 12" id="KW-0732">Signal</keyword>
<feature type="region of interest" description="Disordered" evidence="11">
    <location>
        <begin position="328"/>
        <end position="357"/>
    </location>
</feature>
<feature type="signal peptide" evidence="12">
    <location>
        <begin position="1"/>
        <end position="23"/>
    </location>
</feature>
<evidence type="ECO:0000256" key="2">
    <source>
        <dbReference type="ARBA" id="ARBA00006980"/>
    </source>
</evidence>
<dbReference type="InterPro" id="IPR049371">
    <property type="entry name" value="GspD-like_N0"/>
</dbReference>
<evidence type="ECO:0000256" key="6">
    <source>
        <dbReference type="ARBA" id="ARBA00022729"/>
    </source>
</evidence>
<organism evidence="16 17">
    <name type="scientific">Sphingomonas molluscorum</name>
    <dbReference type="NCBI Taxonomy" id="418184"/>
    <lineage>
        <taxon>Bacteria</taxon>
        <taxon>Pseudomonadati</taxon>
        <taxon>Pseudomonadota</taxon>
        <taxon>Alphaproteobacteria</taxon>
        <taxon>Sphingomonadales</taxon>
        <taxon>Sphingomonadaceae</taxon>
        <taxon>Sphingomonas</taxon>
    </lineage>
</organism>
<dbReference type="Proteomes" id="UP001380365">
    <property type="component" value="Unassembled WGS sequence"/>
</dbReference>
<comment type="similarity">
    <text evidence="2">Belongs to the bacterial secretin family. GSP D subfamily.</text>
</comment>
<evidence type="ECO:0000259" key="13">
    <source>
        <dbReference type="Pfam" id="PF00263"/>
    </source>
</evidence>
<evidence type="ECO:0000313" key="17">
    <source>
        <dbReference type="Proteomes" id="UP001380365"/>
    </source>
</evidence>
<feature type="region of interest" description="Disordered" evidence="11">
    <location>
        <begin position="285"/>
        <end position="306"/>
    </location>
</feature>
<evidence type="ECO:0000256" key="11">
    <source>
        <dbReference type="SAM" id="MobiDB-lite"/>
    </source>
</evidence>
<feature type="compositionally biased region" description="Polar residues" evidence="11">
    <location>
        <begin position="346"/>
        <end position="356"/>
    </location>
</feature>
<dbReference type="InterPro" id="IPR004845">
    <property type="entry name" value="T2SS_GspD_CS"/>
</dbReference>
<dbReference type="RefSeq" id="WP_339537423.1">
    <property type="nucleotide sequence ID" value="NZ_JBBGZA010000001.1"/>
</dbReference>
<evidence type="ECO:0000256" key="10">
    <source>
        <dbReference type="RuleBase" id="RU004004"/>
    </source>
</evidence>
<dbReference type="InterPro" id="IPR005644">
    <property type="entry name" value="NolW-like"/>
</dbReference>
<feature type="domain" description="NolW-like" evidence="14">
    <location>
        <begin position="258"/>
        <end position="392"/>
    </location>
</feature>
<evidence type="ECO:0000259" key="14">
    <source>
        <dbReference type="Pfam" id="PF03958"/>
    </source>
</evidence>
<keyword evidence="3 10" id="KW-0813">Transport</keyword>
<dbReference type="Pfam" id="PF03958">
    <property type="entry name" value="Secretin_N"/>
    <property type="match status" value="3"/>
</dbReference>
<evidence type="ECO:0000256" key="9">
    <source>
        <dbReference type="ARBA" id="ARBA00023237"/>
    </source>
</evidence>
<keyword evidence="7" id="KW-0653">Protein transport</keyword>
<feature type="domain" description="NolW-like" evidence="14">
    <location>
        <begin position="189"/>
        <end position="252"/>
    </location>
</feature>
<dbReference type="InterPro" id="IPR001775">
    <property type="entry name" value="GspD/PilQ"/>
</dbReference>
<name>A0ABU8Q0H8_9SPHN</name>
<dbReference type="PANTHER" id="PTHR30332">
    <property type="entry name" value="PROBABLE GENERAL SECRETION PATHWAY PROTEIN D"/>
    <property type="match status" value="1"/>
</dbReference>
<dbReference type="InterPro" id="IPR050810">
    <property type="entry name" value="Bact_Secretion_Sys_Channel"/>
</dbReference>
<evidence type="ECO:0000256" key="1">
    <source>
        <dbReference type="ARBA" id="ARBA00004442"/>
    </source>
</evidence>
<accession>A0ABU8Q0H8</accession>
<dbReference type="Pfam" id="PF21305">
    <property type="entry name" value="type_II_gspD_N0"/>
    <property type="match status" value="1"/>
</dbReference>
<feature type="compositionally biased region" description="Polar residues" evidence="11">
    <location>
        <begin position="285"/>
        <end position="295"/>
    </location>
</feature>
<feature type="domain" description="NolW-like" evidence="14">
    <location>
        <begin position="125"/>
        <end position="181"/>
    </location>
</feature>
<evidence type="ECO:0000256" key="3">
    <source>
        <dbReference type="ARBA" id="ARBA00022448"/>
    </source>
</evidence>
<dbReference type="PANTHER" id="PTHR30332:SF24">
    <property type="entry name" value="SECRETIN GSPD-RELATED"/>
    <property type="match status" value="1"/>
</dbReference>
<dbReference type="Gene3D" id="3.30.1370.120">
    <property type="match status" value="3"/>
</dbReference>
<comment type="subcellular location">
    <subcellularLocation>
        <location evidence="1 10">Cell outer membrane</location>
    </subcellularLocation>
</comment>
<dbReference type="NCBIfam" id="TIGR02517">
    <property type="entry name" value="type_II_gspD"/>
    <property type="match status" value="1"/>
</dbReference>
<evidence type="ECO:0000256" key="5">
    <source>
        <dbReference type="ARBA" id="ARBA00022692"/>
    </source>
</evidence>
<dbReference type="EMBL" id="JBBGZA010000001">
    <property type="protein sequence ID" value="MEJ5093000.1"/>
    <property type="molecule type" value="Genomic_DNA"/>
</dbReference>
<dbReference type="PROSITE" id="PS00875">
    <property type="entry name" value="T2SP_D"/>
    <property type="match status" value="1"/>
</dbReference>